<dbReference type="AlphaFoldDB" id="A0AAN8Y1U7"/>
<feature type="compositionally biased region" description="Polar residues" evidence="1">
    <location>
        <begin position="8"/>
        <end position="21"/>
    </location>
</feature>
<sequence>MLEEGQSKNKTNNPKSYQGRK</sequence>
<gene>
    <name evidence="2" type="ORF">RDI58_026858</name>
</gene>
<feature type="region of interest" description="Disordered" evidence="1">
    <location>
        <begin position="1"/>
        <end position="21"/>
    </location>
</feature>
<protein>
    <submittedName>
        <fullName evidence="2">Uncharacterized protein</fullName>
    </submittedName>
</protein>
<dbReference type="EMBL" id="JBANQN010000011">
    <property type="protein sequence ID" value="KAK6775857.1"/>
    <property type="molecule type" value="Genomic_DNA"/>
</dbReference>
<reference evidence="2 3" key="1">
    <citation type="submission" date="2024-02" db="EMBL/GenBank/DDBJ databases">
        <title>de novo genome assembly of Solanum bulbocastanum strain 11H21.</title>
        <authorList>
            <person name="Hosaka A.J."/>
        </authorList>
    </citation>
    <scope>NUCLEOTIDE SEQUENCE [LARGE SCALE GENOMIC DNA]</scope>
    <source>
        <tissue evidence="2">Young leaves</tissue>
    </source>
</reference>
<keyword evidence="3" id="KW-1185">Reference proteome</keyword>
<proteinExistence type="predicted"/>
<dbReference type="Proteomes" id="UP001371456">
    <property type="component" value="Unassembled WGS sequence"/>
</dbReference>
<accession>A0AAN8Y1U7</accession>
<evidence type="ECO:0000256" key="1">
    <source>
        <dbReference type="SAM" id="MobiDB-lite"/>
    </source>
</evidence>
<organism evidence="2 3">
    <name type="scientific">Solanum bulbocastanum</name>
    <name type="common">Wild potato</name>
    <dbReference type="NCBI Taxonomy" id="147425"/>
    <lineage>
        <taxon>Eukaryota</taxon>
        <taxon>Viridiplantae</taxon>
        <taxon>Streptophyta</taxon>
        <taxon>Embryophyta</taxon>
        <taxon>Tracheophyta</taxon>
        <taxon>Spermatophyta</taxon>
        <taxon>Magnoliopsida</taxon>
        <taxon>eudicotyledons</taxon>
        <taxon>Gunneridae</taxon>
        <taxon>Pentapetalae</taxon>
        <taxon>asterids</taxon>
        <taxon>lamiids</taxon>
        <taxon>Solanales</taxon>
        <taxon>Solanaceae</taxon>
        <taxon>Solanoideae</taxon>
        <taxon>Solaneae</taxon>
        <taxon>Solanum</taxon>
    </lineage>
</organism>
<evidence type="ECO:0000313" key="3">
    <source>
        <dbReference type="Proteomes" id="UP001371456"/>
    </source>
</evidence>
<comment type="caution">
    <text evidence="2">The sequence shown here is derived from an EMBL/GenBank/DDBJ whole genome shotgun (WGS) entry which is preliminary data.</text>
</comment>
<name>A0AAN8Y1U7_SOLBU</name>
<evidence type="ECO:0000313" key="2">
    <source>
        <dbReference type="EMBL" id="KAK6775857.1"/>
    </source>
</evidence>